<protein>
    <submittedName>
        <fullName evidence="4">Transcriptional regulator</fullName>
    </submittedName>
</protein>
<evidence type="ECO:0000256" key="2">
    <source>
        <dbReference type="PROSITE-ProRule" id="PRU00335"/>
    </source>
</evidence>
<dbReference type="RefSeq" id="WP_014296253.1">
    <property type="nucleotide sequence ID" value="NC_016751.1"/>
</dbReference>
<proteinExistence type="predicted"/>
<dbReference type="EMBL" id="CP003257">
    <property type="protein sequence ID" value="AEX85181.1"/>
    <property type="molecule type" value="Genomic_DNA"/>
</dbReference>
<dbReference type="Proteomes" id="UP000007161">
    <property type="component" value="Chromosome"/>
</dbReference>
<dbReference type="PANTHER" id="PTHR43479">
    <property type="entry name" value="ACREF/ENVCD OPERON REPRESSOR-RELATED"/>
    <property type="match status" value="1"/>
</dbReference>
<feature type="domain" description="HTH tetR-type" evidence="3">
    <location>
        <begin position="12"/>
        <end position="72"/>
    </location>
</feature>
<keyword evidence="1 2" id="KW-0238">DNA-binding</keyword>
<evidence type="ECO:0000313" key="5">
    <source>
        <dbReference type="Proteomes" id="UP000007161"/>
    </source>
</evidence>
<dbReference type="PANTHER" id="PTHR43479:SF11">
    <property type="entry name" value="ACREF_ENVCD OPERON REPRESSOR-RELATED"/>
    <property type="match status" value="1"/>
</dbReference>
<accession>H2J6J6</accession>
<dbReference type="InterPro" id="IPR001647">
    <property type="entry name" value="HTH_TetR"/>
</dbReference>
<reference evidence="4 5" key="1">
    <citation type="journal article" date="2012" name="J. Bacteriol.">
        <title>Complete Genome Sequence of the Thermophilic, Piezophilic, Heterotrophic Bacterium Marinitoga piezophila KA3.</title>
        <authorList>
            <person name="Lucas S."/>
            <person name="Han J."/>
            <person name="Lapidus A."/>
            <person name="Cheng J.F."/>
            <person name="Goodwin L.A."/>
            <person name="Pitluck S."/>
            <person name="Peters L."/>
            <person name="Mikhailova N."/>
            <person name="Teshima H."/>
            <person name="Detter J.C."/>
            <person name="Han C."/>
            <person name="Tapia R."/>
            <person name="Land M."/>
            <person name="Hauser L."/>
            <person name="Kyrpides N.C."/>
            <person name="Ivanova N."/>
            <person name="Pagani I."/>
            <person name="Vannier P."/>
            <person name="Oger P."/>
            <person name="Bartlett D.H."/>
            <person name="Noll K.M."/>
            <person name="Woyke T."/>
            <person name="Jebbar M."/>
        </authorList>
    </citation>
    <scope>NUCLEOTIDE SEQUENCE [LARGE SCALE GENOMIC DNA]</scope>
    <source>
        <strain evidence="5">DSM 14283 / JCM 11233 / KA3</strain>
    </source>
</reference>
<sequence length="213" mass="25447">MPRRNLSEEEIQRKKRIIMHEAKKLFFEKGFENTSMSEIAKASKMAKGTIYLYFSNKKDLYFSLVYEGLEILEKLIISYIQKEKNALNKILSMGRAYIQFYREYPDYYSFVIKYESEKADLDPEEPKVVSTYEKSEKIYDILKLLILKGLEDGSIRKDIDKDKLAALLWLQTIGIVQQYELRKKLYENWNEFVAESILDFYIDFMKKTLEPRD</sequence>
<dbReference type="GO" id="GO:0003677">
    <property type="term" value="F:DNA binding"/>
    <property type="evidence" value="ECO:0007669"/>
    <property type="project" value="UniProtKB-UniRule"/>
</dbReference>
<organism evidence="4 5">
    <name type="scientific">Marinitoga piezophila (strain DSM 14283 / JCM 11233 / KA3)</name>
    <dbReference type="NCBI Taxonomy" id="443254"/>
    <lineage>
        <taxon>Bacteria</taxon>
        <taxon>Thermotogati</taxon>
        <taxon>Thermotogota</taxon>
        <taxon>Thermotogae</taxon>
        <taxon>Petrotogales</taxon>
        <taxon>Petrotogaceae</taxon>
        <taxon>Marinitoga</taxon>
    </lineage>
</organism>
<dbReference type="InterPro" id="IPR050624">
    <property type="entry name" value="HTH-type_Tx_Regulator"/>
</dbReference>
<dbReference type="KEGG" id="mpz:Marpi_0751"/>
<dbReference type="HOGENOM" id="CLU_069356_12_1_0"/>
<evidence type="ECO:0000313" key="4">
    <source>
        <dbReference type="EMBL" id="AEX85181.1"/>
    </source>
</evidence>
<name>H2J6J6_MARPK</name>
<dbReference type="PROSITE" id="PS50977">
    <property type="entry name" value="HTH_TETR_2"/>
    <property type="match status" value="1"/>
</dbReference>
<gene>
    <name evidence="4" type="ordered locus">Marpi_0751</name>
</gene>
<dbReference type="Gene3D" id="1.10.357.10">
    <property type="entry name" value="Tetracycline Repressor, domain 2"/>
    <property type="match status" value="1"/>
</dbReference>
<dbReference type="PRINTS" id="PR00455">
    <property type="entry name" value="HTHTETR"/>
</dbReference>
<dbReference type="InterPro" id="IPR009057">
    <property type="entry name" value="Homeodomain-like_sf"/>
</dbReference>
<dbReference type="Pfam" id="PF00440">
    <property type="entry name" value="TetR_N"/>
    <property type="match status" value="1"/>
</dbReference>
<reference evidence="5" key="2">
    <citation type="submission" date="2012-01" db="EMBL/GenBank/DDBJ databases">
        <title>Complete sequence of chromosome of Marinitoga piezophila KA3.</title>
        <authorList>
            <person name="Lucas S."/>
            <person name="Han J."/>
            <person name="Lapidus A."/>
            <person name="Cheng J.-F."/>
            <person name="Goodwin L."/>
            <person name="Pitluck S."/>
            <person name="Peters L."/>
            <person name="Mikhailova N."/>
            <person name="Teshima H."/>
            <person name="Detter J.C."/>
            <person name="Han C."/>
            <person name="Tapia R."/>
            <person name="Land M."/>
            <person name="Hauser L."/>
            <person name="Kyrpides N."/>
            <person name="Ivanova N."/>
            <person name="Pagani I."/>
            <person name="Jebbar M."/>
            <person name="Vannier P."/>
            <person name="Oger P."/>
            <person name="Cario A."/>
            <person name="Bartlett D."/>
            <person name="Noll K.M."/>
            <person name="Woyke T."/>
        </authorList>
    </citation>
    <scope>NUCLEOTIDE SEQUENCE [LARGE SCALE GENOMIC DNA]</scope>
    <source>
        <strain evidence="5">DSM 14283 / JCM 11233 / KA3</strain>
    </source>
</reference>
<dbReference type="SUPFAM" id="SSF46689">
    <property type="entry name" value="Homeodomain-like"/>
    <property type="match status" value="1"/>
</dbReference>
<dbReference type="OrthoDB" id="9812484at2"/>
<keyword evidence="5" id="KW-1185">Reference proteome</keyword>
<dbReference type="AlphaFoldDB" id="H2J6J6"/>
<dbReference type="eggNOG" id="COG1309">
    <property type="taxonomic scope" value="Bacteria"/>
</dbReference>
<evidence type="ECO:0000256" key="1">
    <source>
        <dbReference type="ARBA" id="ARBA00023125"/>
    </source>
</evidence>
<feature type="DNA-binding region" description="H-T-H motif" evidence="2">
    <location>
        <begin position="35"/>
        <end position="54"/>
    </location>
</feature>
<dbReference type="Gene3D" id="1.10.10.60">
    <property type="entry name" value="Homeodomain-like"/>
    <property type="match status" value="1"/>
</dbReference>
<dbReference type="STRING" id="443254.Marpi_0751"/>
<evidence type="ECO:0000259" key="3">
    <source>
        <dbReference type="PROSITE" id="PS50977"/>
    </source>
</evidence>
<dbReference type="InterPro" id="IPR036271">
    <property type="entry name" value="Tet_transcr_reg_TetR-rel_C_sf"/>
</dbReference>
<dbReference type="SUPFAM" id="SSF48498">
    <property type="entry name" value="Tetracyclin repressor-like, C-terminal domain"/>
    <property type="match status" value="1"/>
</dbReference>